<dbReference type="EMBL" id="GGEC01009051">
    <property type="protein sequence ID" value="MBW89534.1"/>
    <property type="molecule type" value="Transcribed_RNA"/>
</dbReference>
<organism evidence="1">
    <name type="scientific">Rhizophora mucronata</name>
    <name type="common">Asiatic mangrove</name>
    <dbReference type="NCBI Taxonomy" id="61149"/>
    <lineage>
        <taxon>Eukaryota</taxon>
        <taxon>Viridiplantae</taxon>
        <taxon>Streptophyta</taxon>
        <taxon>Embryophyta</taxon>
        <taxon>Tracheophyta</taxon>
        <taxon>Spermatophyta</taxon>
        <taxon>Magnoliopsida</taxon>
        <taxon>eudicotyledons</taxon>
        <taxon>Gunneridae</taxon>
        <taxon>Pentapetalae</taxon>
        <taxon>rosids</taxon>
        <taxon>fabids</taxon>
        <taxon>Malpighiales</taxon>
        <taxon>Rhizophoraceae</taxon>
        <taxon>Rhizophora</taxon>
    </lineage>
</organism>
<accession>A0A2P2J7S8</accession>
<proteinExistence type="predicted"/>
<name>A0A2P2J7S8_RHIMU</name>
<evidence type="ECO:0000313" key="1">
    <source>
        <dbReference type="EMBL" id="MBW89534.1"/>
    </source>
</evidence>
<reference evidence="1" key="1">
    <citation type="submission" date="2018-02" db="EMBL/GenBank/DDBJ databases">
        <title>Rhizophora mucronata_Transcriptome.</title>
        <authorList>
            <person name="Meera S.P."/>
            <person name="Sreeshan A."/>
            <person name="Augustine A."/>
        </authorList>
    </citation>
    <scope>NUCLEOTIDE SEQUENCE</scope>
    <source>
        <tissue evidence="1">Leaf</tissue>
    </source>
</reference>
<dbReference type="AlphaFoldDB" id="A0A2P2J7S8"/>
<sequence>MLELLSQRLVRYLPLKRHAVNQEEVIY</sequence>
<protein>
    <submittedName>
        <fullName evidence="1">Bromodomain-containing protein 4</fullName>
    </submittedName>
</protein>